<dbReference type="PANTHER" id="PTHR43792">
    <property type="entry name" value="GNAT FAMILY, PUTATIVE (AFU_ORTHOLOGUE AFUA_3G00765)-RELATED-RELATED"/>
    <property type="match status" value="1"/>
</dbReference>
<feature type="domain" description="N-acetyltransferase" evidence="1">
    <location>
        <begin position="20"/>
        <end position="181"/>
    </location>
</feature>
<dbReference type="InterPro" id="IPR051531">
    <property type="entry name" value="N-acetyltransferase"/>
</dbReference>
<sequence length="186" mass="21351">MGTIMADQAAPFPTILTARLRLRQFEPQDDIGLHACLGDQNLMRYWDFTACETIQETRRWVRILAKTTATHESVAWAVADSKSDECIGMVNYHHREARKRRLEIGYILNTKWHGRGLMSEAVQGLMMHCVDNLKTHRITAIIHPDNAPSIRLVTRLGFECEGGPLRDYWRVGNNYMSPMLYSFIAS</sequence>
<dbReference type="EMBL" id="MZMT01000003">
    <property type="protein sequence ID" value="PIO46381.1"/>
    <property type="molecule type" value="Genomic_DNA"/>
</dbReference>
<dbReference type="InterPro" id="IPR000182">
    <property type="entry name" value="GNAT_dom"/>
</dbReference>
<evidence type="ECO:0000313" key="3">
    <source>
        <dbReference type="Proteomes" id="UP000232163"/>
    </source>
</evidence>
<organism evidence="2 3">
    <name type="scientific">Phyllobacterium zundukense</name>
    <dbReference type="NCBI Taxonomy" id="1867719"/>
    <lineage>
        <taxon>Bacteria</taxon>
        <taxon>Pseudomonadati</taxon>
        <taxon>Pseudomonadota</taxon>
        <taxon>Alphaproteobacteria</taxon>
        <taxon>Hyphomicrobiales</taxon>
        <taxon>Phyllobacteriaceae</taxon>
        <taxon>Phyllobacterium</taxon>
    </lineage>
</organism>
<dbReference type="Gene3D" id="3.40.630.30">
    <property type="match status" value="1"/>
</dbReference>
<dbReference type="GO" id="GO:0016747">
    <property type="term" value="F:acyltransferase activity, transferring groups other than amino-acyl groups"/>
    <property type="evidence" value="ECO:0007669"/>
    <property type="project" value="InterPro"/>
</dbReference>
<evidence type="ECO:0000259" key="1">
    <source>
        <dbReference type="PROSITE" id="PS51186"/>
    </source>
</evidence>
<dbReference type="PANTHER" id="PTHR43792:SF1">
    <property type="entry name" value="N-ACETYLTRANSFERASE DOMAIN-CONTAINING PROTEIN"/>
    <property type="match status" value="1"/>
</dbReference>
<reference evidence="2 3" key="1">
    <citation type="journal article" date="2017" name="Int J Environ Stud">
        <title>Does the Miocene-Pliocene relict legume Oxytropis triphylla form nitrogen-fixing nodules with a combination of bacterial strains?</title>
        <authorList>
            <person name="Safronova V."/>
            <person name="Belimov A."/>
            <person name="Sazanova A."/>
            <person name="Kuznetsova I."/>
            <person name="Popova J."/>
            <person name="Andronov E."/>
            <person name="Verkhozina A."/>
            <person name="Tikhonovich I."/>
        </authorList>
    </citation>
    <scope>NUCLEOTIDE SEQUENCE [LARGE SCALE GENOMIC DNA]</scope>
    <source>
        <strain evidence="2 3">Tri-38</strain>
    </source>
</reference>
<proteinExistence type="predicted"/>
<dbReference type="Pfam" id="PF13302">
    <property type="entry name" value="Acetyltransf_3"/>
    <property type="match status" value="1"/>
</dbReference>
<keyword evidence="3" id="KW-1185">Reference proteome</keyword>
<protein>
    <recommendedName>
        <fullName evidence="1">N-acetyltransferase domain-containing protein</fullName>
    </recommendedName>
</protein>
<accession>A0A2N9W3R3</accession>
<evidence type="ECO:0000313" key="2">
    <source>
        <dbReference type="EMBL" id="PIO46381.1"/>
    </source>
</evidence>
<gene>
    <name evidence="2" type="ORF">B5P45_00815</name>
</gene>
<dbReference type="AlphaFoldDB" id="A0A2N9W3R3"/>
<dbReference type="PROSITE" id="PS51186">
    <property type="entry name" value="GNAT"/>
    <property type="match status" value="1"/>
</dbReference>
<name>A0A2N9W3R3_9HYPH</name>
<dbReference type="SUPFAM" id="SSF55729">
    <property type="entry name" value="Acyl-CoA N-acyltransferases (Nat)"/>
    <property type="match status" value="1"/>
</dbReference>
<dbReference type="Proteomes" id="UP000232163">
    <property type="component" value="Unassembled WGS sequence"/>
</dbReference>
<comment type="caution">
    <text evidence="2">The sequence shown here is derived from an EMBL/GenBank/DDBJ whole genome shotgun (WGS) entry which is preliminary data.</text>
</comment>
<dbReference type="InterPro" id="IPR016181">
    <property type="entry name" value="Acyl_CoA_acyltransferase"/>
</dbReference>